<sequence length="127" mass="14765">MKLLGHLLSDNFRTFRPTKRHKKKWHALSSKQLNMIFAALSFTIKFDRRCIKSLISLLSMGSDKPVAADDIIPVLIYVIIQTNPPNLLSTIEYVNCFVDEMLQGENQYWWTQFCSAVTFIKTLDYCE</sequence>
<dbReference type="EMBL" id="HBUE01080344">
    <property type="protein sequence ID" value="CAG6477273.1"/>
    <property type="molecule type" value="Transcribed_RNA"/>
</dbReference>
<dbReference type="GO" id="GO:0005829">
    <property type="term" value="C:cytosol"/>
    <property type="evidence" value="ECO:0007669"/>
    <property type="project" value="TreeGrafter"/>
</dbReference>
<dbReference type="GO" id="GO:0016192">
    <property type="term" value="P:vesicle-mediated transport"/>
    <property type="evidence" value="ECO:0007669"/>
    <property type="project" value="InterPro"/>
</dbReference>
<organism evidence="2">
    <name type="scientific">Culex pipiens</name>
    <name type="common">House mosquito</name>
    <dbReference type="NCBI Taxonomy" id="7175"/>
    <lineage>
        <taxon>Eukaryota</taxon>
        <taxon>Metazoa</taxon>
        <taxon>Ecdysozoa</taxon>
        <taxon>Arthropoda</taxon>
        <taxon>Hexapoda</taxon>
        <taxon>Insecta</taxon>
        <taxon>Pterygota</taxon>
        <taxon>Neoptera</taxon>
        <taxon>Endopterygota</taxon>
        <taxon>Diptera</taxon>
        <taxon>Nematocera</taxon>
        <taxon>Culicoidea</taxon>
        <taxon>Culicidae</taxon>
        <taxon>Culicinae</taxon>
        <taxon>Culicini</taxon>
        <taxon>Culex</taxon>
        <taxon>Culex</taxon>
    </lineage>
</organism>
<dbReference type="Pfam" id="PF02204">
    <property type="entry name" value="VPS9"/>
    <property type="match status" value="1"/>
</dbReference>
<evidence type="ECO:0000259" key="1">
    <source>
        <dbReference type="PROSITE" id="PS51205"/>
    </source>
</evidence>
<keyword evidence="2" id="KW-0675">Receptor</keyword>
<proteinExistence type="predicted"/>
<feature type="domain" description="VPS9" evidence="1">
    <location>
        <begin position="1"/>
        <end position="127"/>
    </location>
</feature>
<dbReference type="SMART" id="SM00167">
    <property type="entry name" value="VPS9"/>
    <property type="match status" value="1"/>
</dbReference>
<dbReference type="GO" id="GO:0031267">
    <property type="term" value="F:small GTPase binding"/>
    <property type="evidence" value="ECO:0007669"/>
    <property type="project" value="TreeGrafter"/>
</dbReference>
<dbReference type="InterPro" id="IPR037191">
    <property type="entry name" value="VPS9_dom_sf"/>
</dbReference>
<evidence type="ECO:0000313" key="2">
    <source>
        <dbReference type="EMBL" id="CAG6477273.1"/>
    </source>
</evidence>
<dbReference type="AlphaFoldDB" id="A0A8D8BMT4"/>
<dbReference type="GO" id="GO:0005085">
    <property type="term" value="F:guanyl-nucleotide exchange factor activity"/>
    <property type="evidence" value="ECO:0007669"/>
    <property type="project" value="InterPro"/>
</dbReference>
<name>A0A8D8BMT4_CULPI</name>
<reference evidence="2" key="1">
    <citation type="submission" date="2021-05" db="EMBL/GenBank/DDBJ databases">
        <authorList>
            <person name="Alioto T."/>
            <person name="Alioto T."/>
            <person name="Gomez Garrido J."/>
        </authorList>
    </citation>
    <scope>NUCLEOTIDE SEQUENCE</scope>
</reference>
<dbReference type="SUPFAM" id="SSF109993">
    <property type="entry name" value="VPS9 domain"/>
    <property type="match status" value="1"/>
</dbReference>
<dbReference type="InterPro" id="IPR045046">
    <property type="entry name" value="Vps9-like"/>
</dbReference>
<dbReference type="PANTHER" id="PTHR23101:SF25">
    <property type="entry name" value="GTPASE-ACTIVATING PROTEIN AND VPS9 DOMAIN-CONTAINING PROTEIN 1"/>
    <property type="match status" value="1"/>
</dbReference>
<dbReference type="GO" id="GO:0030139">
    <property type="term" value="C:endocytic vesicle"/>
    <property type="evidence" value="ECO:0007669"/>
    <property type="project" value="TreeGrafter"/>
</dbReference>
<dbReference type="PANTHER" id="PTHR23101">
    <property type="entry name" value="RAB GDP/GTP EXCHANGE FACTOR"/>
    <property type="match status" value="1"/>
</dbReference>
<protein>
    <submittedName>
        <fullName evidence="2">Receptor-mediated endocytosis protein 6 homolog</fullName>
    </submittedName>
</protein>
<dbReference type="InterPro" id="IPR003123">
    <property type="entry name" value="VPS9"/>
</dbReference>
<dbReference type="PROSITE" id="PS51205">
    <property type="entry name" value="VPS9"/>
    <property type="match status" value="1"/>
</dbReference>
<accession>A0A8D8BMT4</accession>
<dbReference type="Gene3D" id="1.20.1050.80">
    <property type="entry name" value="VPS9 domain"/>
    <property type="match status" value="1"/>
</dbReference>